<organism evidence="1 2">
    <name type="scientific">Dryococelus australis</name>
    <dbReference type="NCBI Taxonomy" id="614101"/>
    <lineage>
        <taxon>Eukaryota</taxon>
        <taxon>Metazoa</taxon>
        <taxon>Ecdysozoa</taxon>
        <taxon>Arthropoda</taxon>
        <taxon>Hexapoda</taxon>
        <taxon>Insecta</taxon>
        <taxon>Pterygota</taxon>
        <taxon>Neoptera</taxon>
        <taxon>Polyneoptera</taxon>
        <taxon>Phasmatodea</taxon>
        <taxon>Verophasmatodea</taxon>
        <taxon>Anareolatae</taxon>
        <taxon>Phasmatidae</taxon>
        <taxon>Eurycanthinae</taxon>
        <taxon>Dryococelus</taxon>
    </lineage>
</organism>
<evidence type="ECO:0000313" key="2">
    <source>
        <dbReference type="Proteomes" id="UP001159363"/>
    </source>
</evidence>
<protein>
    <submittedName>
        <fullName evidence="1">Uncharacterized protein</fullName>
    </submittedName>
</protein>
<proteinExistence type="predicted"/>
<dbReference type="Proteomes" id="UP001159363">
    <property type="component" value="Chromosome 2"/>
</dbReference>
<reference evidence="1 2" key="1">
    <citation type="submission" date="2023-02" db="EMBL/GenBank/DDBJ databases">
        <title>LHISI_Scaffold_Assembly.</title>
        <authorList>
            <person name="Stuart O.P."/>
            <person name="Cleave R."/>
            <person name="Magrath M.J.L."/>
            <person name="Mikheyev A.S."/>
        </authorList>
    </citation>
    <scope>NUCLEOTIDE SEQUENCE [LARGE SCALE GENOMIC DNA]</scope>
    <source>
        <strain evidence="1">Daus_M_001</strain>
        <tissue evidence="1">Leg muscle</tissue>
    </source>
</reference>
<gene>
    <name evidence="1" type="ORF">PR048_004106</name>
</gene>
<accession>A0ABQ9I6H1</accession>
<dbReference type="EMBL" id="JARBHB010000002">
    <property type="protein sequence ID" value="KAJ8891578.1"/>
    <property type="molecule type" value="Genomic_DNA"/>
</dbReference>
<sequence>MPQKKLPLKIFLGNAACSARYKLTKLKTADPAKVNFQRIAESFSPTMILFNYDNLPGFSELPQTDICRWYREIKQLAELQMKKKEKMLKWKENYVLYLQRHQVCSRLLWAPSNNVDSERLLSHYNNVVTDRRTKLNK</sequence>
<evidence type="ECO:0000313" key="1">
    <source>
        <dbReference type="EMBL" id="KAJ8891578.1"/>
    </source>
</evidence>
<comment type="caution">
    <text evidence="1">The sequence shown here is derived from an EMBL/GenBank/DDBJ whole genome shotgun (WGS) entry which is preliminary data.</text>
</comment>
<name>A0ABQ9I6H1_9NEOP</name>
<keyword evidence="2" id="KW-1185">Reference proteome</keyword>